<evidence type="ECO:0000259" key="10">
    <source>
        <dbReference type="Pfam" id="PF00060"/>
    </source>
</evidence>
<name>A0A2J7QDG4_9NEOP</name>
<dbReference type="GO" id="GO:0005886">
    <property type="term" value="C:plasma membrane"/>
    <property type="evidence" value="ECO:0007669"/>
    <property type="project" value="UniProtKB-SubCell"/>
</dbReference>
<evidence type="ECO:0000256" key="6">
    <source>
        <dbReference type="ARBA" id="ARBA00023136"/>
    </source>
</evidence>
<evidence type="ECO:0000256" key="7">
    <source>
        <dbReference type="ARBA" id="ARBA00023170"/>
    </source>
</evidence>
<comment type="similarity">
    <text evidence="2">Belongs to the glutamate-gated ion channel (TC 1.A.10.1) family.</text>
</comment>
<evidence type="ECO:0000256" key="2">
    <source>
        <dbReference type="ARBA" id="ARBA00008685"/>
    </source>
</evidence>
<feature type="transmembrane region" description="Helical" evidence="9">
    <location>
        <begin position="663"/>
        <end position="691"/>
    </location>
</feature>
<organism evidence="11 12">
    <name type="scientific">Cryptotermes secundus</name>
    <dbReference type="NCBI Taxonomy" id="105785"/>
    <lineage>
        <taxon>Eukaryota</taxon>
        <taxon>Metazoa</taxon>
        <taxon>Ecdysozoa</taxon>
        <taxon>Arthropoda</taxon>
        <taxon>Hexapoda</taxon>
        <taxon>Insecta</taxon>
        <taxon>Pterygota</taxon>
        <taxon>Neoptera</taxon>
        <taxon>Polyneoptera</taxon>
        <taxon>Dictyoptera</taxon>
        <taxon>Blattodea</taxon>
        <taxon>Blattoidea</taxon>
        <taxon>Termitoidae</taxon>
        <taxon>Kalotermitidae</taxon>
        <taxon>Cryptotermitinae</taxon>
        <taxon>Cryptotermes</taxon>
    </lineage>
</organism>
<feature type="transmembrane region" description="Helical" evidence="9">
    <location>
        <begin position="481"/>
        <end position="505"/>
    </location>
</feature>
<evidence type="ECO:0000313" key="11">
    <source>
        <dbReference type="EMBL" id="PNF26625.1"/>
    </source>
</evidence>
<dbReference type="STRING" id="105785.A0A2J7QDG4"/>
<dbReference type="EMBL" id="NEVH01015822">
    <property type="protein sequence ID" value="PNF26625.1"/>
    <property type="molecule type" value="Genomic_DNA"/>
</dbReference>
<keyword evidence="12" id="KW-1185">Reference proteome</keyword>
<dbReference type="PANTHER" id="PTHR42643">
    <property type="entry name" value="IONOTROPIC RECEPTOR 20A-RELATED"/>
    <property type="match status" value="1"/>
</dbReference>
<reference evidence="11 12" key="1">
    <citation type="submission" date="2017-12" db="EMBL/GenBank/DDBJ databases">
        <title>Hemimetabolous genomes reveal molecular basis of termite eusociality.</title>
        <authorList>
            <person name="Harrison M.C."/>
            <person name="Jongepier E."/>
            <person name="Robertson H.M."/>
            <person name="Arning N."/>
            <person name="Bitard-Feildel T."/>
            <person name="Chao H."/>
            <person name="Childers C.P."/>
            <person name="Dinh H."/>
            <person name="Doddapaneni H."/>
            <person name="Dugan S."/>
            <person name="Gowin J."/>
            <person name="Greiner C."/>
            <person name="Han Y."/>
            <person name="Hu H."/>
            <person name="Hughes D.S.T."/>
            <person name="Huylmans A.-K."/>
            <person name="Kemena C."/>
            <person name="Kremer L.P.M."/>
            <person name="Lee S.L."/>
            <person name="Lopez-Ezquerra A."/>
            <person name="Mallet L."/>
            <person name="Monroy-Kuhn J.M."/>
            <person name="Moser A."/>
            <person name="Murali S.C."/>
            <person name="Muzny D.M."/>
            <person name="Otani S."/>
            <person name="Piulachs M.-D."/>
            <person name="Poelchau M."/>
            <person name="Qu J."/>
            <person name="Schaub F."/>
            <person name="Wada-Katsumata A."/>
            <person name="Worley K.C."/>
            <person name="Xie Q."/>
            <person name="Ylla G."/>
            <person name="Poulsen M."/>
            <person name="Gibbs R.A."/>
            <person name="Schal C."/>
            <person name="Richards S."/>
            <person name="Belles X."/>
            <person name="Korb J."/>
            <person name="Bornberg-Bauer E."/>
        </authorList>
    </citation>
    <scope>NUCLEOTIDE SEQUENCE [LARGE SCALE GENOMIC DNA]</scope>
    <source>
        <tissue evidence="11">Whole body</tissue>
    </source>
</reference>
<dbReference type="Proteomes" id="UP000235965">
    <property type="component" value="Unassembled WGS sequence"/>
</dbReference>
<comment type="subcellular location">
    <subcellularLocation>
        <location evidence="1">Cell membrane</location>
        <topology evidence="1">Multi-pass membrane protein</topology>
    </subcellularLocation>
</comment>
<keyword evidence="7" id="KW-0675">Receptor</keyword>
<evidence type="ECO:0000256" key="9">
    <source>
        <dbReference type="SAM" id="Phobius"/>
    </source>
</evidence>
<proteinExistence type="inferred from homology"/>
<dbReference type="Gene3D" id="3.40.190.10">
    <property type="entry name" value="Periplasmic binding protein-like II"/>
    <property type="match status" value="1"/>
</dbReference>
<protein>
    <recommendedName>
        <fullName evidence="10">Ionotropic glutamate receptor C-terminal domain-containing protein</fullName>
    </recommendedName>
</protein>
<keyword evidence="6 9" id="KW-0472">Membrane</keyword>
<keyword evidence="3" id="KW-1003">Cell membrane</keyword>
<keyword evidence="8" id="KW-0325">Glycoprotein</keyword>
<feature type="domain" description="Ionotropic glutamate receptor C-terminal" evidence="10">
    <location>
        <begin position="415"/>
        <end position="682"/>
    </location>
</feature>
<keyword evidence="5 9" id="KW-1133">Transmembrane helix</keyword>
<dbReference type="AlphaFoldDB" id="A0A2J7QDG4"/>
<dbReference type="GO" id="GO:0015276">
    <property type="term" value="F:ligand-gated monoatomic ion channel activity"/>
    <property type="evidence" value="ECO:0007669"/>
    <property type="project" value="InterPro"/>
</dbReference>
<evidence type="ECO:0000256" key="5">
    <source>
        <dbReference type="ARBA" id="ARBA00022989"/>
    </source>
</evidence>
<evidence type="ECO:0000256" key="8">
    <source>
        <dbReference type="ARBA" id="ARBA00023180"/>
    </source>
</evidence>
<dbReference type="InterPro" id="IPR052192">
    <property type="entry name" value="Insect_Ionotropic_Sensory_Rcpt"/>
</dbReference>
<dbReference type="InterPro" id="IPR001320">
    <property type="entry name" value="Iontro_rcpt_C"/>
</dbReference>
<evidence type="ECO:0000256" key="4">
    <source>
        <dbReference type="ARBA" id="ARBA00022692"/>
    </source>
</evidence>
<accession>A0A2J7QDG4</accession>
<sequence>MINSRRMMWAGHVARMEEKRNAYRILVGKPEGKRPLVRPRRRSVDNINMDLREIEWDGMDWIDVASDNDHWTALVNTHHCIDGKPLLVSHPATRHDVAQASAHDDHVLWANLVLGNIHEETLWPLYVSRGEIANETATVTLTDRPHSYVLLTGSGGEDGDVVEALKGQLGALKYWPCWNPRGRFVVLVRTLNSESPHLLALNISETLWKMNKIVNLVILIPKFDAFLLKDSIGGEVNRLDIYTWFPYRAGNCAEPKDVVLLDQCLLDGKGKLSKDVSLFASKVPNNLNGCPLRVSTTHYEPYVILTSNTTDTNGSATYSYRGLNTEYILLFSEAMNMTVEFLSPAEGNFLESHFMQLVGIMEGSADIAAGRFHLHPSVIQHADPTTSFIFDIIRWYVPCPRRVSKVEKVVGVFSSSVWLCMAVVFILTSFVFWRSADGPHASAAKESQNFKKILYCLYVAWCVLMGVSVPRMPTTWKMRTWFLYFVWYCFVMSTVFQAFFISFLVEPGYNKQIETFDELKKSNLSYCLDEVSEHIHFYISYHEYRKFDSKRMDLRSVKDCLEYFFTNNNITMLATVSYAQFVASLFGLDPSSNKLFCTLDRDEYSAHAVMYLSQGHPLLGWFNLLLRRSMESGLVAKYWSQLNFKVYLENISKAAACNDCSEMYFAISLFHLRIAFLVLGFGHVLSFISFLTELFINFNPKICHWVNLKKRYMNF</sequence>
<gene>
    <name evidence="11" type="ORF">B7P43_G10241</name>
</gene>
<dbReference type="OrthoDB" id="6430908at2759"/>
<dbReference type="PANTHER" id="PTHR42643:SF30">
    <property type="entry name" value="IONOTROPIC RECEPTOR 40A-RELATED"/>
    <property type="match status" value="1"/>
</dbReference>
<dbReference type="GO" id="GO:0050906">
    <property type="term" value="P:detection of stimulus involved in sensory perception"/>
    <property type="evidence" value="ECO:0007669"/>
    <property type="project" value="UniProtKB-ARBA"/>
</dbReference>
<evidence type="ECO:0000313" key="12">
    <source>
        <dbReference type="Proteomes" id="UP000235965"/>
    </source>
</evidence>
<feature type="transmembrane region" description="Helical" evidence="9">
    <location>
        <begin position="452"/>
        <end position="469"/>
    </location>
</feature>
<keyword evidence="4 9" id="KW-0812">Transmembrane</keyword>
<feature type="transmembrane region" description="Helical" evidence="9">
    <location>
        <begin position="409"/>
        <end position="432"/>
    </location>
</feature>
<dbReference type="InParanoid" id="A0A2J7QDG4"/>
<dbReference type="Pfam" id="PF00060">
    <property type="entry name" value="Lig_chan"/>
    <property type="match status" value="1"/>
</dbReference>
<comment type="caution">
    <text evidence="11">The sequence shown here is derived from an EMBL/GenBank/DDBJ whole genome shotgun (WGS) entry which is preliminary data.</text>
</comment>
<dbReference type="Gene3D" id="1.10.287.70">
    <property type="match status" value="1"/>
</dbReference>
<evidence type="ECO:0000256" key="1">
    <source>
        <dbReference type="ARBA" id="ARBA00004651"/>
    </source>
</evidence>
<evidence type="ECO:0000256" key="3">
    <source>
        <dbReference type="ARBA" id="ARBA00022475"/>
    </source>
</evidence>
<dbReference type="SUPFAM" id="SSF53850">
    <property type="entry name" value="Periplasmic binding protein-like II"/>
    <property type="match status" value="1"/>
</dbReference>
<dbReference type="FunCoup" id="A0A2J7QDG4">
    <property type="interactions" value="87"/>
</dbReference>